<organism evidence="2 3">
    <name type="scientific">Eleusine coracana subsp. coracana</name>
    <dbReference type="NCBI Taxonomy" id="191504"/>
    <lineage>
        <taxon>Eukaryota</taxon>
        <taxon>Viridiplantae</taxon>
        <taxon>Streptophyta</taxon>
        <taxon>Embryophyta</taxon>
        <taxon>Tracheophyta</taxon>
        <taxon>Spermatophyta</taxon>
        <taxon>Magnoliopsida</taxon>
        <taxon>Liliopsida</taxon>
        <taxon>Poales</taxon>
        <taxon>Poaceae</taxon>
        <taxon>PACMAD clade</taxon>
        <taxon>Chloridoideae</taxon>
        <taxon>Cynodonteae</taxon>
        <taxon>Eleusininae</taxon>
        <taxon>Eleusine</taxon>
    </lineage>
</organism>
<accession>A0AAV5FDJ2</accession>
<keyword evidence="3" id="KW-1185">Reference proteome</keyword>
<dbReference type="Proteomes" id="UP001054889">
    <property type="component" value="Unassembled WGS sequence"/>
</dbReference>
<dbReference type="EMBL" id="BQKI01000084">
    <property type="protein sequence ID" value="GJN32707.1"/>
    <property type="molecule type" value="Genomic_DNA"/>
</dbReference>
<sequence length="79" mass="8584">MAEEQRTEEKRGYHYLESHWAANIVQIASDIIQVSSHAIKLDVATKGRSGIRAFIGICVICAAFGIADTHVKVLCPSSA</sequence>
<name>A0AAV5FDJ2_ELECO</name>
<gene>
    <name evidence="2" type="primary">gb21229</name>
    <name evidence="2" type="ORF">PR202_gb21229</name>
</gene>
<comment type="caution">
    <text evidence="2">The sequence shown here is derived from an EMBL/GenBank/DDBJ whole genome shotgun (WGS) entry which is preliminary data.</text>
</comment>
<evidence type="ECO:0000313" key="2">
    <source>
        <dbReference type="EMBL" id="GJN32707.1"/>
    </source>
</evidence>
<dbReference type="AlphaFoldDB" id="A0AAV5FDJ2"/>
<protein>
    <submittedName>
        <fullName evidence="2">Uncharacterized protein</fullName>
    </submittedName>
</protein>
<proteinExistence type="predicted"/>
<evidence type="ECO:0000256" key="1">
    <source>
        <dbReference type="SAM" id="Phobius"/>
    </source>
</evidence>
<keyword evidence="1" id="KW-0472">Membrane</keyword>
<evidence type="ECO:0000313" key="3">
    <source>
        <dbReference type="Proteomes" id="UP001054889"/>
    </source>
</evidence>
<reference evidence="2" key="2">
    <citation type="submission" date="2021-12" db="EMBL/GenBank/DDBJ databases">
        <title>Resequencing data analysis of finger millet.</title>
        <authorList>
            <person name="Hatakeyama M."/>
            <person name="Aluri S."/>
            <person name="Balachadran M.T."/>
            <person name="Sivarajan S.R."/>
            <person name="Poveda L."/>
            <person name="Shimizu-Inatsugi R."/>
            <person name="Schlapbach R."/>
            <person name="Sreeman S.M."/>
            <person name="Shimizu K.K."/>
        </authorList>
    </citation>
    <scope>NUCLEOTIDE SEQUENCE</scope>
</reference>
<reference evidence="2" key="1">
    <citation type="journal article" date="2018" name="DNA Res.">
        <title>Multiple hybrid de novo genome assembly of finger millet, an orphan allotetraploid crop.</title>
        <authorList>
            <person name="Hatakeyama M."/>
            <person name="Aluri S."/>
            <person name="Balachadran M.T."/>
            <person name="Sivarajan S.R."/>
            <person name="Patrignani A."/>
            <person name="Gruter S."/>
            <person name="Poveda L."/>
            <person name="Shimizu-Inatsugi R."/>
            <person name="Baeten J."/>
            <person name="Francoijs K.J."/>
            <person name="Nataraja K.N."/>
            <person name="Reddy Y.A.N."/>
            <person name="Phadnis S."/>
            <person name="Ravikumar R.L."/>
            <person name="Schlapbach R."/>
            <person name="Sreeman S.M."/>
            <person name="Shimizu K.K."/>
        </authorList>
    </citation>
    <scope>NUCLEOTIDE SEQUENCE</scope>
</reference>
<feature type="transmembrane region" description="Helical" evidence="1">
    <location>
        <begin position="50"/>
        <end position="67"/>
    </location>
</feature>
<keyword evidence="1" id="KW-0812">Transmembrane</keyword>
<keyword evidence="1" id="KW-1133">Transmembrane helix</keyword>